<dbReference type="GO" id="GO:0006396">
    <property type="term" value="P:RNA processing"/>
    <property type="evidence" value="ECO:0007669"/>
    <property type="project" value="TreeGrafter"/>
</dbReference>
<proteinExistence type="predicted"/>
<protein>
    <submittedName>
        <fullName evidence="2">Pentatricopeptide repeat-containing protein</fullName>
    </submittedName>
</protein>
<gene>
    <name evidence="2" type="ORF">PsYK624_033820</name>
</gene>
<sequence length="405" mass="46111">MRSLIVARHLEEAERFWLEMHKLSGRTPPLVQAAIIEGFASSKNFTRARAVWRAFVSTKTPPAAVVYRAYLKALFLEGSAADAMAEFKLFEKELRKRPAHDSGDDPGRTSVFNVVLEWLVGQRRIDDARTLLDRMKKKGPQPDVTSFNMLLKHYRETKDVRAISGVMQELVALGMHGDVYTASVLLPAVLSVRTDAVHLVLALLRQSRTVVDLDTYYTLMNHLVRADEDAGFEAAVAVLDYMEADEPEYAPTGRVLGAVLEGVERRVWSNPKLAEHYRRVIMAKMYRRNGKGVVISERFTKKIILACCENPTSDGIHRAMVYYRKHMNLKKRTENSKLDGSLWTTFLSQLIRRSEWACVDELVRDFHESGVVLPESPIRNILLSLAQARNSNVTDYVEDNTEEWM</sequence>
<dbReference type="NCBIfam" id="TIGR00756">
    <property type="entry name" value="PPR"/>
    <property type="match status" value="1"/>
</dbReference>
<keyword evidence="3" id="KW-1185">Reference proteome</keyword>
<evidence type="ECO:0000313" key="2">
    <source>
        <dbReference type="EMBL" id="GJE87299.1"/>
    </source>
</evidence>
<evidence type="ECO:0000313" key="3">
    <source>
        <dbReference type="Proteomes" id="UP000703269"/>
    </source>
</evidence>
<name>A0A9P3G3P7_9APHY</name>
<dbReference type="EMBL" id="BPQB01000006">
    <property type="protein sequence ID" value="GJE87299.1"/>
    <property type="molecule type" value="Genomic_DNA"/>
</dbReference>
<dbReference type="Pfam" id="PF13041">
    <property type="entry name" value="PPR_2"/>
    <property type="match status" value="1"/>
</dbReference>
<reference evidence="2 3" key="1">
    <citation type="submission" date="2021-08" db="EMBL/GenBank/DDBJ databases">
        <title>Draft Genome Sequence of Phanerochaete sordida strain YK-624.</title>
        <authorList>
            <person name="Mori T."/>
            <person name="Dohra H."/>
            <person name="Suzuki T."/>
            <person name="Kawagishi H."/>
            <person name="Hirai H."/>
        </authorList>
    </citation>
    <scope>NUCLEOTIDE SEQUENCE [LARGE SCALE GENOMIC DNA]</scope>
    <source>
        <strain evidence="2 3">YK-624</strain>
    </source>
</reference>
<feature type="repeat" description="PPR" evidence="1">
    <location>
        <begin position="108"/>
        <end position="142"/>
    </location>
</feature>
<dbReference type="Proteomes" id="UP000703269">
    <property type="component" value="Unassembled WGS sequence"/>
</dbReference>
<dbReference type="PROSITE" id="PS51375">
    <property type="entry name" value="PPR"/>
    <property type="match status" value="1"/>
</dbReference>
<dbReference type="Gene3D" id="1.25.40.10">
    <property type="entry name" value="Tetratricopeptide repeat domain"/>
    <property type="match status" value="2"/>
</dbReference>
<dbReference type="InterPro" id="IPR051114">
    <property type="entry name" value="Mito_RNA_Proc_CCM1"/>
</dbReference>
<dbReference type="InterPro" id="IPR011990">
    <property type="entry name" value="TPR-like_helical_dom_sf"/>
</dbReference>
<organism evidence="2 3">
    <name type="scientific">Phanerochaete sordida</name>
    <dbReference type="NCBI Taxonomy" id="48140"/>
    <lineage>
        <taxon>Eukaryota</taxon>
        <taxon>Fungi</taxon>
        <taxon>Dikarya</taxon>
        <taxon>Basidiomycota</taxon>
        <taxon>Agaricomycotina</taxon>
        <taxon>Agaricomycetes</taxon>
        <taxon>Polyporales</taxon>
        <taxon>Phanerochaetaceae</taxon>
        <taxon>Phanerochaete</taxon>
    </lineage>
</organism>
<dbReference type="PANTHER" id="PTHR47934:SF6">
    <property type="entry name" value="MITOCHONDRIAL GROUP I INTRON SPLICING FACTOR CCM1-RELATED"/>
    <property type="match status" value="1"/>
</dbReference>
<dbReference type="GO" id="GO:0003729">
    <property type="term" value="F:mRNA binding"/>
    <property type="evidence" value="ECO:0007669"/>
    <property type="project" value="TreeGrafter"/>
</dbReference>
<dbReference type="GO" id="GO:0007005">
    <property type="term" value="P:mitochondrion organization"/>
    <property type="evidence" value="ECO:0007669"/>
    <property type="project" value="TreeGrafter"/>
</dbReference>
<evidence type="ECO:0000256" key="1">
    <source>
        <dbReference type="PROSITE-ProRule" id="PRU00708"/>
    </source>
</evidence>
<accession>A0A9P3G3P7</accession>
<dbReference type="InterPro" id="IPR002885">
    <property type="entry name" value="PPR_rpt"/>
</dbReference>
<dbReference type="PANTHER" id="PTHR47934">
    <property type="entry name" value="PENTATRICOPEPTIDE REPEAT-CONTAINING PROTEIN PET309, MITOCHONDRIAL"/>
    <property type="match status" value="1"/>
</dbReference>
<dbReference type="AlphaFoldDB" id="A0A9P3G3P7"/>
<comment type="caution">
    <text evidence="2">The sequence shown here is derived from an EMBL/GenBank/DDBJ whole genome shotgun (WGS) entry which is preliminary data.</text>
</comment>
<dbReference type="GO" id="GO:0005739">
    <property type="term" value="C:mitochondrion"/>
    <property type="evidence" value="ECO:0007669"/>
    <property type="project" value="TreeGrafter"/>
</dbReference>
<dbReference type="OrthoDB" id="185373at2759"/>